<evidence type="ECO:0000313" key="1">
    <source>
        <dbReference type="EMBL" id="MBO8423821.1"/>
    </source>
</evidence>
<accession>A0A940ICS9</accession>
<dbReference type="Proteomes" id="UP000727857">
    <property type="component" value="Unassembled WGS sequence"/>
</dbReference>
<dbReference type="AlphaFoldDB" id="A0A940ICS9"/>
<proteinExistence type="predicted"/>
<comment type="caution">
    <text evidence="1">The sequence shown here is derived from an EMBL/GenBank/DDBJ whole genome shotgun (WGS) entry which is preliminary data.</text>
</comment>
<dbReference type="SUPFAM" id="SSF89550">
    <property type="entry name" value="PHP domain-like"/>
    <property type="match status" value="1"/>
</dbReference>
<name>A0A940ICS9_9FIRM</name>
<organism evidence="1 2">
    <name type="scientific">Candidatus Stercoripulliclostridium pullicola</name>
    <dbReference type="NCBI Taxonomy" id="2840953"/>
    <lineage>
        <taxon>Bacteria</taxon>
        <taxon>Bacillati</taxon>
        <taxon>Bacillota</taxon>
        <taxon>Clostridia</taxon>
        <taxon>Eubacteriales</taxon>
        <taxon>Candidatus Stercoripulliclostridium</taxon>
    </lineage>
</organism>
<feature type="non-terminal residue" evidence="1">
    <location>
        <position position="1"/>
    </location>
</feature>
<dbReference type="EMBL" id="JADINF010000055">
    <property type="protein sequence ID" value="MBO8423821.1"/>
    <property type="molecule type" value="Genomic_DNA"/>
</dbReference>
<reference evidence="1" key="1">
    <citation type="submission" date="2020-10" db="EMBL/GenBank/DDBJ databases">
        <authorList>
            <person name="Gilroy R."/>
        </authorList>
    </citation>
    <scope>NUCLEOTIDE SEQUENCE</scope>
    <source>
        <strain evidence="1">517</strain>
    </source>
</reference>
<sequence length="151" mass="16549">VVCYFPDCDSLDAFMAATPFTDLLNDAEVFGEQLVVNSDDEITDTEKRLLLCGAEISETELYKLALRFGGVAVPAHVDREAYAMPAVLGGVPEYYKAVEFSAYGGGMPGFEDKVTITDSDAHYLEDIGKKPNFIELPERTASALIRKLRGE</sequence>
<dbReference type="InterPro" id="IPR016195">
    <property type="entry name" value="Pol/histidinol_Pase-like"/>
</dbReference>
<gene>
    <name evidence="1" type="ORF">IAB16_02175</name>
</gene>
<protein>
    <submittedName>
        <fullName evidence="1">Uncharacterized protein</fullName>
    </submittedName>
</protein>
<evidence type="ECO:0000313" key="2">
    <source>
        <dbReference type="Proteomes" id="UP000727857"/>
    </source>
</evidence>
<reference evidence="1" key="2">
    <citation type="journal article" date="2021" name="PeerJ">
        <title>Extensive microbial diversity within the chicken gut microbiome revealed by metagenomics and culture.</title>
        <authorList>
            <person name="Gilroy R."/>
            <person name="Ravi A."/>
            <person name="Getino M."/>
            <person name="Pursley I."/>
            <person name="Horton D.L."/>
            <person name="Alikhan N.F."/>
            <person name="Baker D."/>
            <person name="Gharbi K."/>
            <person name="Hall N."/>
            <person name="Watson M."/>
            <person name="Adriaenssens E.M."/>
            <person name="Foster-Nyarko E."/>
            <person name="Jarju S."/>
            <person name="Secka A."/>
            <person name="Antonio M."/>
            <person name="Oren A."/>
            <person name="Chaudhuri R.R."/>
            <person name="La Ragione R."/>
            <person name="Hildebrand F."/>
            <person name="Pallen M.J."/>
        </authorList>
    </citation>
    <scope>NUCLEOTIDE SEQUENCE</scope>
    <source>
        <strain evidence="1">517</strain>
    </source>
</reference>